<dbReference type="EMBL" id="MK078515">
    <property type="protein sequence ID" value="QBP79235.1"/>
    <property type="molecule type" value="Genomic_DNA"/>
</dbReference>
<dbReference type="Gene3D" id="1.10.287.1120">
    <property type="entry name" value="Bipartite methylase S protein"/>
    <property type="match status" value="1"/>
</dbReference>
<dbReference type="InterPro" id="IPR000055">
    <property type="entry name" value="Restrct_endonuc_typeI_TRD"/>
</dbReference>
<protein>
    <submittedName>
        <fullName evidence="6">Probable specificity determinant HsdS</fullName>
    </submittedName>
</protein>
<keyword evidence="2" id="KW-0680">Restriction system</keyword>
<name>A0A482KEF9_STAEP</name>
<evidence type="ECO:0000256" key="2">
    <source>
        <dbReference type="ARBA" id="ARBA00022747"/>
    </source>
</evidence>
<proteinExistence type="inferred from homology"/>
<reference evidence="6" key="1">
    <citation type="submission" date="2018-10" db="EMBL/GenBank/DDBJ databases">
        <title>First Description of Arginine Catabolic Mobile Element (ACME) Type VI Harboring the kdp Operon Only in Staphylococcus epidermidis Using Short and Long Read Whole Genome Sequencing: Further Evidence of ACME Diversity.</title>
        <authorList>
            <person name="McManus B.A."/>
            <person name="O'Connor A.M."/>
            <person name="Egan S."/>
            <person name="Flanagan P.R."/>
            <person name="Coleman D.C."/>
        </authorList>
    </citation>
    <scope>NUCLEOTIDE SEQUENCE</scope>
    <source>
        <strain evidence="6">300OR1</strain>
    </source>
</reference>
<dbReference type="InterPro" id="IPR052021">
    <property type="entry name" value="Type-I_RS_S_subunit"/>
</dbReference>
<evidence type="ECO:0000256" key="4">
    <source>
        <dbReference type="SAM" id="Coils"/>
    </source>
</evidence>
<dbReference type="Gene3D" id="3.90.220.20">
    <property type="entry name" value="DNA methylase specificity domains"/>
    <property type="match status" value="1"/>
</dbReference>
<dbReference type="Pfam" id="PF01420">
    <property type="entry name" value="Methylase_S"/>
    <property type="match status" value="1"/>
</dbReference>
<organism evidence="6">
    <name type="scientific">Staphylococcus epidermidis</name>
    <dbReference type="NCBI Taxonomy" id="1282"/>
    <lineage>
        <taxon>Bacteria</taxon>
        <taxon>Bacillati</taxon>
        <taxon>Bacillota</taxon>
        <taxon>Bacilli</taxon>
        <taxon>Bacillales</taxon>
        <taxon>Staphylococcaceae</taxon>
        <taxon>Staphylococcus</taxon>
    </lineage>
</organism>
<sequence length="221" mass="25859">MTDQTNTPELRFPEFKKEWQCNTLDNCCYKISDGIHSTPIYSKSGDFSFINGNNLINGKIHFENAKLVDSKEALKHKRNLTYNETILLSINGIIGNIALYRGEKIILGKSAAYINIKANFLNPLFLYYFLETNSLQRYFRSELTGTIIKNLSIKSIKKTKLYISNITEQRKIGDFFSKLDQQIELEEKKLELLEQQKHGYMQKIFSQELRFKDENRELHPE</sequence>
<feature type="coiled-coil region" evidence="4">
    <location>
        <begin position="176"/>
        <end position="203"/>
    </location>
</feature>
<evidence type="ECO:0000313" key="6">
    <source>
        <dbReference type="EMBL" id="QBP79235.1"/>
    </source>
</evidence>
<dbReference type="AlphaFoldDB" id="A0A482KEF9"/>
<feature type="domain" description="Type I restriction modification DNA specificity" evidence="5">
    <location>
        <begin position="18"/>
        <end position="195"/>
    </location>
</feature>
<keyword evidence="4" id="KW-0175">Coiled coil</keyword>
<evidence type="ECO:0000259" key="5">
    <source>
        <dbReference type="Pfam" id="PF01420"/>
    </source>
</evidence>
<dbReference type="PANTHER" id="PTHR30408">
    <property type="entry name" value="TYPE-1 RESTRICTION ENZYME ECOKI SPECIFICITY PROTEIN"/>
    <property type="match status" value="1"/>
</dbReference>
<dbReference type="InterPro" id="IPR044946">
    <property type="entry name" value="Restrct_endonuc_typeI_TRD_sf"/>
</dbReference>
<dbReference type="GO" id="GO:0003677">
    <property type="term" value="F:DNA binding"/>
    <property type="evidence" value="ECO:0007669"/>
    <property type="project" value="UniProtKB-KW"/>
</dbReference>
<dbReference type="RefSeq" id="WP_080351644.1">
    <property type="nucleotide sequence ID" value="NZ_JALXOA010000008.1"/>
</dbReference>
<dbReference type="GO" id="GO:0009307">
    <property type="term" value="P:DNA restriction-modification system"/>
    <property type="evidence" value="ECO:0007669"/>
    <property type="project" value="UniProtKB-KW"/>
</dbReference>
<evidence type="ECO:0000256" key="3">
    <source>
        <dbReference type="ARBA" id="ARBA00023125"/>
    </source>
</evidence>
<dbReference type="PANTHER" id="PTHR30408:SF12">
    <property type="entry name" value="TYPE I RESTRICTION ENZYME MJAVIII SPECIFICITY SUBUNIT"/>
    <property type="match status" value="1"/>
</dbReference>
<keyword evidence="3" id="KW-0238">DNA-binding</keyword>
<evidence type="ECO:0000256" key="1">
    <source>
        <dbReference type="ARBA" id="ARBA00010923"/>
    </source>
</evidence>
<dbReference type="SUPFAM" id="SSF116734">
    <property type="entry name" value="DNA methylase specificity domain"/>
    <property type="match status" value="1"/>
</dbReference>
<comment type="similarity">
    <text evidence="1">Belongs to the type-I restriction system S methylase family.</text>
</comment>
<accession>A0A482KEF9</accession>